<feature type="transmembrane region" description="Helical" evidence="1">
    <location>
        <begin position="21"/>
        <end position="41"/>
    </location>
</feature>
<name>A0A3G9IG07_9ACTN</name>
<evidence type="ECO:0000313" key="3">
    <source>
        <dbReference type="Proteomes" id="UP000271573"/>
    </source>
</evidence>
<dbReference type="EMBL" id="AP019307">
    <property type="protein sequence ID" value="BBH17202.1"/>
    <property type="molecule type" value="Genomic_DNA"/>
</dbReference>
<keyword evidence="1" id="KW-0812">Transmembrane</keyword>
<reference evidence="2 3" key="1">
    <citation type="submission" date="2018-11" db="EMBL/GenBank/DDBJ databases">
        <title>Complete genome sequence of Nocardioides baekrokdamisoli strain KCTC 39748.</title>
        <authorList>
            <person name="Kang S.W."/>
            <person name="Lee K.C."/>
            <person name="Kim K.K."/>
            <person name="Kim J.S."/>
            <person name="Kim D.S."/>
            <person name="Ko S.H."/>
            <person name="Yang S.H."/>
            <person name="Shin Y.K."/>
            <person name="Lee J.S."/>
        </authorList>
    </citation>
    <scope>NUCLEOTIDE SEQUENCE [LARGE SCALE GENOMIC DNA]</scope>
    <source>
        <strain evidence="2 3">KCTC 39748</strain>
    </source>
</reference>
<dbReference type="Proteomes" id="UP000271573">
    <property type="component" value="Chromosome"/>
</dbReference>
<evidence type="ECO:0008006" key="4">
    <source>
        <dbReference type="Google" id="ProtNLM"/>
    </source>
</evidence>
<keyword evidence="1" id="KW-1133">Transmembrane helix</keyword>
<feature type="transmembrane region" description="Helical" evidence="1">
    <location>
        <begin position="224"/>
        <end position="244"/>
    </location>
</feature>
<feature type="transmembrane region" description="Helical" evidence="1">
    <location>
        <begin position="185"/>
        <end position="212"/>
    </location>
</feature>
<evidence type="ECO:0000256" key="1">
    <source>
        <dbReference type="SAM" id="Phobius"/>
    </source>
</evidence>
<protein>
    <recommendedName>
        <fullName evidence="4">Glycosyltransferase RgtA/B/C/D-like domain-containing protein</fullName>
    </recommendedName>
</protein>
<feature type="transmembrane region" description="Helical" evidence="1">
    <location>
        <begin position="130"/>
        <end position="150"/>
    </location>
</feature>
<evidence type="ECO:0000313" key="2">
    <source>
        <dbReference type="EMBL" id="BBH17202.1"/>
    </source>
</evidence>
<feature type="transmembrane region" description="Helical" evidence="1">
    <location>
        <begin position="102"/>
        <end position="123"/>
    </location>
</feature>
<feature type="transmembrane region" description="Helical" evidence="1">
    <location>
        <begin position="297"/>
        <end position="322"/>
    </location>
</feature>
<keyword evidence="1" id="KW-0472">Membrane</keyword>
<proteinExistence type="predicted"/>
<accession>A0A3G9IG07</accession>
<dbReference type="AlphaFoldDB" id="A0A3G9IG07"/>
<gene>
    <name evidence="2" type="ORF">Back2_14890</name>
</gene>
<sequence length="480" mass="52269">MATMLEQPSVASDPPKASSGIGRLLGAAPYVLLGLTLMVWVKVAAAPLVMPDTYFNIRYGQEFLSGHWSLTNPGSPTPFATAHWTPTQWSSEIVMAWFNNHFGLAGVCWVMGTLGLLLLVALYRLARMESGALVAALVTTLTMIMASVSLSLRAQLISYLLTAVFVAAMMRMREDGRIRWWLIPLMWVWVTAHGMWPVGLSILGVGAVGIVLETRSREIARRMALLVGLVVVAAAVTPMGLRAYEAVLAVSSRRSYITEWAPTNFMSPTNAILAVCIVGVLVVGLRRQSALPWVETLLLVLGLGWALYCARGVPVAAVILVPHLARLLQRGVRTRRSFAGERWIVGGLLAAMSAVLAFSVTSQPGAPFQPKSWETTALDAMPSGTVVLNEQALGGYLLWRYPGLSISSYGYFDTYTDAEFTRFERLVHLQPGWIDDVRTSGAHVALLAADSPLAYGLVHTLHWKVVESDSAYQLLHAPDL</sequence>
<feature type="transmembrane region" description="Helical" evidence="1">
    <location>
        <begin position="265"/>
        <end position="285"/>
    </location>
</feature>
<feature type="transmembrane region" description="Helical" evidence="1">
    <location>
        <begin position="343"/>
        <end position="361"/>
    </location>
</feature>
<keyword evidence="3" id="KW-1185">Reference proteome</keyword>
<organism evidence="2 3">
    <name type="scientific">Nocardioides baekrokdamisoli</name>
    <dbReference type="NCBI Taxonomy" id="1804624"/>
    <lineage>
        <taxon>Bacteria</taxon>
        <taxon>Bacillati</taxon>
        <taxon>Actinomycetota</taxon>
        <taxon>Actinomycetes</taxon>
        <taxon>Propionibacteriales</taxon>
        <taxon>Nocardioidaceae</taxon>
        <taxon>Nocardioides</taxon>
    </lineage>
</organism>
<dbReference type="KEGG" id="nbe:Back2_14890"/>